<gene>
    <name evidence="1" type="ORF">GMARGA_LOCUS39137</name>
</gene>
<reference evidence="1 2" key="1">
    <citation type="submission" date="2021-06" db="EMBL/GenBank/DDBJ databases">
        <authorList>
            <person name="Kallberg Y."/>
            <person name="Tangrot J."/>
            <person name="Rosling A."/>
        </authorList>
    </citation>
    <scope>NUCLEOTIDE SEQUENCE [LARGE SCALE GENOMIC DNA]</scope>
    <source>
        <strain evidence="1 2">120-4 pot B 10/14</strain>
    </source>
</reference>
<sequence>RKFKDADIIRECYTKLNKPVNINDDLYYTYLNLIIDCAFMDPAIEKNSIAFGIVIALNYLDPTKGINIVPSKVVEQMNYFLEKMQVNKYKEY</sequence>
<feature type="non-terminal residue" evidence="1">
    <location>
        <position position="1"/>
    </location>
</feature>
<organism evidence="1 2">
    <name type="scientific">Gigaspora margarita</name>
    <dbReference type="NCBI Taxonomy" id="4874"/>
    <lineage>
        <taxon>Eukaryota</taxon>
        <taxon>Fungi</taxon>
        <taxon>Fungi incertae sedis</taxon>
        <taxon>Mucoromycota</taxon>
        <taxon>Glomeromycotina</taxon>
        <taxon>Glomeromycetes</taxon>
        <taxon>Diversisporales</taxon>
        <taxon>Gigasporaceae</taxon>
        <taxon>Gigaspora</taxon>
    </lineage>
</organism>
<name>A0ABN7X728_GIGMA</name>
<evidence type="ECO:0000313" key="1">
    <source>
        <dbReference type="EMBL" id="CAG8848350.1"/>
    </source>
</evidence>
<dbReference type="Proteomes" id="UP000789901">
    <property type="component" value="Unassembled WGS sequence"/>
</dbReference>
<dbReference type="EMBL" id="CAJVQB010091630">
    <property type="protein sequence ID" value="CAG8848350.1"/>
    <property type="molecule type" value="Genomic_DNA"/>
</dbReference>
<feature type="non-terminal residue" evidence="1">
    <location>
        <position position="92"/>
    </location>
</feature>
<comment type="caution">
    <text evidence="1">The sequence shown here is derived from an EMBL/GenBank/DDBJ whole genome shotgun (WGS) entry which is preliminary data.</text>
</comment>
<proteinExistence type="predicted"/>
<keyword evidence="2" id="KW-1185">Reference proteome</keyword>
<protein>
    <submittedName>
        <fullName evidence="1">19573_t:CDS:1</fullName>
    </submittedName>
</protein>
<accession>A0ABN7X728</accession>
<evidence type="ECO:0000313" key="2">
    <source>
        <dbReference type="Proteomes" id="UP000789901"/>
    </source>
</evidence>